<evidence type="ECO:0000313" key="1">
    <source>
        <dbReference type="EMBL" id="MBB4038471.1"/>
    </source>
</evidence>
<dbReference type="RefSeq" id="WP_027314721.1">
    <property type="nucleotide sequence ID" value="NZ_JACIDC010000001.1"/>
</dbReference>
<reference evidence="1 2" key="1">
    <citation type="submission" date="2020-08" db="EMBL/GenBank/DDBJ databases">
        <title>Genomic Encyclopedia of Type Strains, Phase IV (KMG-IV): sequencing the most valuable type-strain genomes for metagenomic binning, comparative biology and taxonomic classification.</title>
        <authorList>
            <person name="Goeker M."/>
        </authorList>
    </citation>
    <scope>NUCLEOTIDE SEQUENCE [LARGE SCALE GENOMIC DNA]</scope>
    <source>
        <strain evidence="1 2">DSM 15743</strain>
    </source>
</reference>
<protein>
    <submittedName>
        <fullName evidence="1">Alpha-D-ribose 1-methylphosphonate 5-triphosphate synthase subunit PhnH</fullName>
        <ecNumber evidence="1">2.7.8.37</ecNumber>
    </submittedName>
</protein>
<accession>A0A7W6IC74</accession>
<proteinExistence type="predicted"/>
<organism evidence="1 2">
    <name type="scientific">Microvirga flocculans</name>
    <dbReference type="NCBI Taxonomy" id="217168"/>
    <lineage>
        <taxon>Bacteria</taxon>
        <taxon>Pseudomonadati</taxon>
        <taxon>Pseudomonadota</taxon>
        <taxon>Alphaproteobacteria</taxon>
        <taxon>Hyphomicrobiales</taxon>
        <taxon>Methylobacteriaceae</taxon>
        <taxon>Microvirga</taxon>
    </lineage>
</organism>
<sequence>MTALALGFADQVTQAQQVFGAVMNALAHPGRLQTLRIDIAPPRPLTPELAAVALALADHEAPIWIDARLAAEQAVAEFLRFHTGAAIVARPEEAAFALITDLEEPLPLDRFALGNAEYPDRSTTLVFAVSDLSEAGGWTLAGPGIPARRNLMASPWPHDLAEIVHANRSLFPRGLDVLLAAPGRVAGLPRTTRFVEEV</sequence>
<dbReference type="Gene3D" id="3.40.50.11310">
    <property type="entry name" value="Bacterial phosphonate metabolism protein PhnH"/>
    <property type="match status" value="1"/>
</dbReference>
<dbReference type="Pfam" id="PF05845">
    <property type="entry name" value="PhnH"/>
    <property type="match status" value="1"/>
</dbReference>
<dbReference type="PIRSF" id="PIRSF020680">
    <property type="entry name" value="PhnH"/>
    <property type="match status" value="1"/>
</dbReference>
<comment type="caution">
    <text evidence="1">The sequence shown here is derived from an EMBL/GenBank/DDBJ whole genome shotgun (WGS) entry which is preliminary data.</text>
</comment>
<dbReference type="EMBL" id="JACIDC010000001">
    <property type="protein sequence ID" value="MBB4038471.1"/>
    <property type="molecule type" value="Genomic_DNA"/>
</dbReference>
<dbReference type="AlphaFoldDB" id="A0A7W6IC74"/>
<dbReference type="GO" id="GO:0019634">
    <property type="term" value="P:organic phosphonate metabolic process"/>
    <property type="evidence" value="ECO:0007669"/>
    <property type="project" value="InterPro"/>
</dbReference>
<dbReference type="InterPro" id="IPR008772">
    <property type="entry name" value="Phosphonate_metab_PhnH"/>
</dbReference>
<keyword evidence="2" id="KW-1185">Reference proteome</keyword>
<dbReference type="InterPro" id="IPR038058">
    <property type="entry name" value="PhnH-like_sp"/>
</dbReference>
<name>A0A7W6IC74_9HYPH</name>
<evidence type="ECO:0000313" key="2">
    <source>
        <dbReference type="Proteomes" id="UP000519439"/>
    </source>
</evidence>
<dbReference type="Proteomes" id="UP000519439">
    <property type="component" value="Unassembled WGS sequence"/>
</dbReference>
<dbReference type="EC" id="2.7.8.37" evidence="1"/>
<dbReference type="GO" id="GO:0061693">
    <property type="term" value="F:alpha-D-ribose 1-methylphosphonate 5-triphosphate synthase activity"/>
    <property type="evidence" value="ECO:0007669"/>
    <property type="project" value="UniProtKB-EC"/>
</dbReference>
<dbReference type="SUPFAM" id="SSF159709">
    <property type="entry name" value="PhnH-like"/>
    <property type="match status" value="1"/>
</dbReference>
<dbReference type="NCBIfam" id="TIGR03292">
    <property type="entry name" value="PhnH_redo"/>
    <property type="match status" value="1"/>
</dbReference>
<gene>
    <name evidence="1" type="ORF">GGR34_000100</name>
</gene>
<keyword evidence="1" id="KW-0808">Transferase</keyword>